<reference evidence="1 2" key="1">
    <citation type="journal article" date="2021" name="BMC Genomics">
        <title>Datura genome reveals duplications of psychoactive alkaloid biosynthetic genes and high mutation rate following tissue culture.</title>
        <authorList>
            <person name="Rajewski A."/>
            <person name="Carter-House D."/>
            <person name="Stajich J."/>
            <person name="Litt A."/>
        </authorList>
    </citation>
    <scope>NUCLEOTIDE SEQUENCE [LARGE SCALE GENOMIC DNA]</scope>
    <source>
        <strain evidence="1">AR-01</strain>
    </source>
</reference>
<comment type="caution">
    <text evidence="1">The sequence shown here is derived from an EMBL/GenBank/DDBJ whole genome shotgun (WGS) entry which is preliminary data.</text>
</comment>
<evidence type="ECO:0000313" key="2">
    <source>
        <dbReference type="Proteomes" id="UP000823775"/>
    </source>
</evidence>
<accession>A0ABS8RTV3</accession>
<proteinExistence type="predicted"/>
<organism evidence="1 2">
    <name type="scientific">Datura stramonium</name>
    <name type="common">Jimsonweed</name>
    <name type="synonym">Common thornapple</name>
    <dbReference type="NCBI Taxonomy" id="4076"/>
    <lineage>
        <taxon>Eukaryota</taxon>
        <taxon>Viridiplantae</taxon>
        <taxon>Streptophyta</taxon>
        <taxon>Embryophyta</taxon>
        <taxon>Tracheophyta</taxon>
        <taxon>Spermatophyta</taxon>
        <taxon>Magnoliopsida</taxon>
        <taxon>eudicotyledons</taxon>
        <taxon>Gunneridae</taxon>
        <taxon>Pentapetalae</taxon>
        <taxon>asterids</taxon>
        <taxon>lamiids</taxon>
        <taxon>Solanales</taxon>
        <taxon>Solanaceae</taxon>
        <taxon>Solanoideae</taxon>
        <taxon>Datureae</taxon>
        <taxon>Datura</taxon>
    </lineage>
</organism>
<feature type="non-terminal residue" evidence="1">
    <location>
        <position position="1"/>
    </location>
</feature>
<keyword evidence="2" id="KW-1185">Reference proteome</keyword>
<protein>
    <submittedName>
        <fullName evidence="1">Uncharacterized protein</fullName>
    </submittedName>
</protein>
<gene>
    <name evidence="1" type="ORF">HAX54_003274</name>
</gene>
<evidence type="ECO:0000313" key="1">
    <source>
        <dbReference type="EMBL" id="MCD7450059.1"/>
    </source>
</evidence>
<dbReference type="EMBL" id="JACEIK010000115">
    <property type="protein sequence ID" value="MCD7450059.1"/>
    <property type="molecule type" value="Genomic_DNA"/>
</dbReference>
<name>A0ABS8RTV3_DATST</name>
<dbReference type="Proteomes" id="UP000823775">
    <property type="component" value="Unassembled WGS sequence"/>
</dbReference>
<sequence length="55" mass="6241">SSSWLLETHKAVTISDKVILAIVDAYKAVMIFFKDLRSLRGMELNQVGWLNGPFM</sequence>
<feature type="non-terminal residue" evidence="1">
    <location>
        <position position="55"/>
    </location>
</feature>